<feature type="chain" id="PRO_5012274602" evidence="1">
    <location>
        <begin position="21"/>
        <end position="131"/>
    </location>
</feature>
<feature type="signal peptide" evidence="1">
    <location>
        <begin position="1"/>
        <end position="20"/>
    </location>
</feature>
<reference evidence="2 3" key="1">
    <citation type="submission" date="2016-11" db="EMBL/GenBank/DDBJ databases">
        <authorList>
            <person name="Jaros S."/>
            <person name="Januszkiewicz K."/>
            <person name="Wedrychowicz H."/>
        </authorList>
    </citation>
    <scope>NUCLEOTIDE SEQUENCE [LARGE SCALE GENOMIC DNA]</scope>
    <source>
        <strain evidence="2 3">DSM 22153</strain>
    </source>
</reference>
<evidence type="ECO:0000313" key="3">
    <source>
        <dbReference type="Proteomes" id="UP000186002"/>
    </source>
</evidence>
<name>A0A1M7BL71_9HYPH</name>
<evidence type="ECO:0000256" key="1">
    <source>
        <dbReference type="SAM" id="SignalP"/>
    </source>
</evidence>
<proteinExistence type="predicted"/>
<keyword evidence="1" id="KW-0732">Signal</keyword>
<dbReference type="RefSeq" id="WP_073009288.1">
    <property type="nucleotide sequence ID" value="NZ_FRBW01000001.1"/>
</dbReference>
<dbReference type="Proteomes" id="UP000186002">
    <property type="component" value="Unassembled WGS sequence"/>
</dbReference>
<dbReference type="EMBL" id="FRBW01000001">
    <property type="protein sequence ID" value="SHL55782.1"/>
    <property type="molecule type" value="Genomic_DNA"/>
</dbReference>
<organism evidence="2 3">
    <name type="scientific">Roseibium suaedae</name>
    <dbReference type="NCBI Taxonomy" id="735517"/>
    <lineage>
        <taxon>Bacteria</taxon>
        <taxon>Pseudomonadati</taxon>
        <taxon>Pseudomonadota</taxon>
        <taxon>Alphaproteobacteria</taxon>
        <taxon>Hyphomicrobiales</taxon>
        <taxon>Stappiaceae</taxon>
        <taxon>Roseibium</taxon>
    </lineage>
</organism>
<dbReference type="AlphaFoldDB" id="A0A1M7BL71"/>
<sequence length="131" mass="14137">MLKLAALAFSLIAVSLPASAKTISDTVPAGRSTVVGSHAVYGPGCVSGPIPDMKVKKQPEHGRVEFRTKILQLSEKAGKCAGKKIKGTLIIYTPKKGFKGPDKFTVQYAYEKYVGTPRMSFVSDTYKLDVK</sequence>
<gene>
    <name evidence="2" type="ORF">SAMN05444272_0882</name>
</gene>
<dbReference type="OrthoDB" id="7679074at2"/>
<keyword evidence="3" id="KW-1185">Reference proteome</keyword>
<accession>A0A1M7BL71</accession>
<evidence type="ECO:0000313" key="2">
    <source>
        <dbReference type="EMBL" id="SHL55782.1"/>
    </source>
</evidence>
<protein>
    <submittedName>
        <fullName evidence="2">Uncharacterized protein</fullName>
    </submittedName>
</protein>